<dbReference type="EMBL" id="CP028918">
    <property type="protein sequence ID" value="AWB49426.1"/>
    <property type="molecule type" value="Genomic_DNA"/>
</dbReference>
<organism evidence="2 3">
    <name type="scientific">Paragemmobacter aquarius</name>
    <dbReference type="NCBI Taxonomy" id="2169400"/>
    <lineage>
        <taxon>Bacteria</taxon>
        <taxon>Pseudomonadati</taxon>
        <taxon>Pseudomonadota</taxon>
        <taxon>Alphaproteobacteria</taxon>
        <taxon>Rhodobacterales</taxon>
        <taxon>Paracoccaceae</taxon>
        <taxon>Paragemmobacter</taxon>
    </lineage>
</organism>
<gene>
    <name evidence="2" type="ORF">HYN69_13790</name>
</gene>
<dbReference type="OrthoDB" id="1432662at2"/>
<dbReference type="Gene3D" id="2.30.110.10">
    <property type="entry name" value="Electron Transport, Fmn-binding Protein, Chain A"/>
    <property type="match status" value="1"/>
</dbReference>
<name>A0A2S0UNM9_9RHOB</name>
<sequence>MTDDADIRARFWRALHSDRTVMLGLQGGEAAPRPMTVMTEGDADHGPLWIFTSKETELGEAVQTTSQAFFTFASKGHDVFATVHGLLSPDTDRARVAKLWNPFVAAWYPQGQDDPTLLLLRFDPSQAEMWLNGSSLVAGLKMLLGADPKQDYQDYVTKGPLA</sequence>
<dbReference type="RefSeq" id="WP_108436243.1">
    <property type="nucleotide sequence ID" value="NZ_CP028918.1"/>
</dbReference>
<evidence type="ECO:0000259" key="1">
    <source>
        <dbReference type="Pfam" id="PF16242"/>
    </source>
</evidence>
<evidence type="ECO:0000313" key="2">
    <source>
        <dbReference type="EMBL" id="AWB49426.1"/>
    </source>
</evidence>
<dbReference type="InterPro" id="IPR052917">
    <property type="entry name" value="Stress-Dev_Protein"/>
</dbReference>
<keyword evidence="3" id="KW-1185">Reference proteome</keyword>
<evidence type="ECO:0000313" key="3">
    <source>
        <dbReference type="Proteomes" id="UP000244496"/>
    </source>
</evidence>
<protein>
    <submittedName>
        <fullName evidence="2">General stress protein</fullName>
    </submittedName>
</protein>
<dbReference type="PANTHER" id="PTHR34818">
    <property type="entry name" value="PROTEIN BLI-3"/>
    <property type="match status" value="1"/>
</dbReference>
<dbReference type="InterPro" id="IPR012349">
    <property type="entry name" value="Split_barrel_FMN-bd"/>
</dbReference>
<dbReference type="InterPro" id="IPR038725">
    <property type="entry name" value="YdaG_split_barrel_FMN-bd"/>
</dbReference>
<dbReference type="PANTHER" id="PTHR34818:SF1">
    <property type="entry name" value="PROTEIN BLI-3"/>
    <property type="match status" value="1"/>
</dbReference>
<proteinExistence type="predicted"/>
<dbReference type="KEGG" id="geh:HYN69_13790"/>
<dbReference type="Pfam" id="PF16242">
    <property type="entry name" value="Pyrid_ox_like"/>
    <property type="match status" value="1"/>
</dbReference>
<accession>A0A2S0UNM9</accession>
<dbReference type="AlphaFoldDB" id="A0A2S0UNM9"/>
<dbReference type="SUPFAM" id="SSF50475">
    <property type="entry name" value="FMN-binding split barrel"/>
    <property type="match status" value="1"/>
</dbReference>
<dbReference type="Proteomes" id="UP000244496">
    <property type="component" value="Chromosome"/>
</dbReference>
<feature type="domain" description="General stress protein FMN-binding split barrel" evidence="1">
    <location>
        <begin position="9"/>
        <end position="146"/>
    </location>
</feature>
<reference evidence="2 3" key="1">
    <citation type="submission" date="2018-04" db="EMBL/GenBank/DDBJ databases">
        <title>Genome sequencing of Gemmobacter.</title>
        <authorList>
            <person name="Yi H."/>
            <person name="Baek M.-G."/>
        </authorList>
    </citation>
    <scope>NUCLEOTIDE SEQUENCE [LARGE SCALE GENOMIC DNA]</scope>
    <source>
        <strain evidence="2 3">HYN0069</strain>
    </source>
</reference>